<feature type="domain" description="Neurotransmitter-gated ion-channel transmembrane" evidence="8">
    <location>
        <begin position="289"/>
        <end position="361"/>
    </location>
</feature>
<dbReference type="PANTHER" id="PTHR18945">
    <property type="entry name" value="NEUROTRANSMITTER GATED ION CHANNEL"/>
    <property type="match status" value="1"/>
</dbReference>
<comment type="caution">
    <text evidence="9">The sequence shown here is derived from an EMBL/GenBank/DDBJ whole genome shotgun (WGS) entry which is preliminary data.</text>
</comment>
<reference evidence="9" key="1">
    <citation type="submission" date="2021-02" db="EMBL/GenBank/DDBJ databases">
        <authorList>
            <person name="Nowell W R."/>
        </authorList>
    </citation>
    <scope>NUCLEOTIDE SEQUENCE</scope>
</reference>
<keyword evidence="4 6" id="KW-0472">Membrane</keyword>
<proteinExistence type="predicted"/>
<comment type="subcellular location">
    <subcellularLocation>
        <location evidence="1">Membrane</location>
        <topology evidence="1">Multi-pass membrane protein</topology>
    </subcellularLocation>
</comment>
<dbReference type="InterPro" id="IPR006029">
    <property type="entry name" value="Neurotrans-gated_channel_TM"/>
</dbReference>
<feature type="transmembrane region" description="Helical" evidence="6">
    <location>
        <begin position="343"/>
        <end position="366"/>
    </location>
</feature>
<evidence type="ECO:0000256" key="6">
    <source>
        <dbReference type="SAM" id="Phobius"/>
    </source>
</evidence>
<dbReference type="InterPro" id="IPR036719">
    <property type="entry name" value="Neuro-gated_channel_TM_sf"/>
</dbReference>
<feature type="compositionally biased region" description="Acidic residues" evidence="5">
    <location>
        <begin position="233"/>
        <end position="245"/>
    </location>
</feature>
<dbReference type="AlphaFoldDB" id="A0A814H5X3"/>
<organism evidence="9 10">
    <name type="scientific">Adineta ricciae</name>
    <name type="common">Rotifer</name>
    <dbReference type="NCBI Taxonomy" id="249248"/>
    <lineage>
        <taxon>Eukaryota</taxon>
        <taxon>Metazoa</taxon>
        <taxon>Spiralia</taxon>
        <taxon>Gnathifera</taxon>
        <taxon>Rotifera</taxon>
        <taxon>Eurotatoria</taxon>
        <taxon>Bdelloidea</taxon>
        <taxon>Adinetida</taxon>
        <taxon>Adinetidae</taxon>
        <taxon>Adineta</taxon>
    </lineage>
</organism>
<feature type="domain" description="Neurotransmitter-gated ion-channel ligand-binding" evidence="7">
    <location>
        <begin position="45"/>
        <end position="223"/>
    </location>
</feature>
<dbReference type="GO" id="GO:0016020">
    <property type="term" value="C:membrane"/>
    <property type="evidence" value="ECO:0007669"/>
    <property type="project" value="UniProtKB-SubCell"/>
</dbReference>
<name>A0A814H5X3_ADIRI</name>
<gene>
    <name evidence="9" type="ORF">EDS130_LOCUS15111</name>
</gene>
<sequence>MLKCMTFTNDYLSGAGQTSQGLFVSSALTVFQKTIQETQDLSTMNLNKATKVYIRLMFLRIGEIDTLNEKYQAQASIESRWSIELDKLLPNLSADEQKRLIDGKSVSLVKYAESHWHPQLYIENALGDLKEQIRYSAKKSKIDSQVYICEHRDIKGLFWEKLELHHFPSDVQDLSISIASLLYDDKVLLTTDPYHSSGVNREAFVDQQEWSLYEYVDTKQRYIKEFLFRGGNGEEEEEEEEEGEEKADSNNEDSNALTNKERNRSVVTVTCHAARCSNYFYWNGYCLIMLITIVSFCVFAIPPNLCPNRLQISCTLLLTSITFRWTVNRSLPTISYLTTMDKYAIMCLFILVILSVWHAIIGALIFRGTPDSRLTPQSWYFQLDQYVFYTSVTIYLLIHVIIGIWMFCVPLKLRRDFKRKDVEYRKTLSIEMKKKSRKNGDYVPITIQS</sequence>
<dbReference type="Pfam" id="PF02931">
    <property type="entry name" value="Neur_chan_LBD"/>
    <property type="match status" value="1"/>
</dbReference>
<feature type="transmembrane region" description="Helical" evidence="6">
    <location>
        <begin position="279"/>
        <end position="301"/>
    </location>
</feature>
<feature type="transmembrane region" description="Helical" evidence="6">
    <location>
        <begin position="386"/>
        <end position="409"/>
    </location>
</feature>
<dbReference type="EMBL" id="CAJNOJ010000063">
    <property type="protein sequence ID" value="CAF1005577.1"/>
    <property type="molecule type" value="Genomic_DNA"/>
</dbReference>
<dbReference type="OrthoDB" id="203862at2759"/>
<dbReference type="InterPro" id="IPR038050">
    <property type="entry name" value="Neuro_actylchol_rec"/>
</dbReference>
<dbReference type="InterPro" id="IPR006201">
    <property type="entry name" value="Neur_channel"/>
</dbReference>
<evidence type="ECO:0000313" key="9">
    <source>
        <dbReference type="EMBL" id="CAF1005577.1"/>
    </source>
</evidence>
<evidence type="ECO:0000256" key="5">
    <source>
        <dbReference type="SAM" id="MobiDB-lite"/>
    </source>
</evidence>
<dbReference type="Pfam" id="PF02932">
    <property type="entry name" value="Neur_chan_memb"/>
    <property type="match status" value="1"/>
</dbReference>
<evidence type="ECO:0000256" key="4">
    <source>
        <dbReference type="ARBA" id="ARBA00023136"/>
    </source>
</evidence>
<evidence type="ECO:0000256" key="3">
    <source>
        <dbReference type="ARBA" id="ARBA00022989"/>
    </source>
</evidence>
<keyword evidence="3 6" id="KW-1133">Transmembrane helix</keyword>
<protein>
    <submittedName>
        <fullName evidence="9">Uncharacterized protein</fullName>
    </submittedName>
</protein>
<evidence type="ECO:0000259" key="7">
    <source>
        <dbReference type="Pfam" id="PF02931"/>
    </source>
</evidence>
<dbReference type="GO" id="GO:0004888">
    <property type="term" value="F:transmembrane signaling receptor activity"/>
    <property type="evidence" value="ECO:0007669"/>
    <property type="project" value="InterPro"/>
</dbReference>
<evidence type="ECO:0000256" key="2">
    <source>
        <dbReference type="ARBA" id="ARBA00022692"/>
    </source>
</evidence>
<dbReference type="Proteomes" id="UP000663852">
    <property type="component" value="Unassembled WGS sequence"/>
</dbReference>
<dbReference type="InterPro" id="IPR006202">
    <property type="entry name" value="Neur_chan_lig-bd"/>
</dbReference>
<feature type="region of interest" description="Disordered" evidence="5">
    <location>
        <begin position="232"/>
        <end position="257"/>
    </location>
</feature>
<evidence type="ECO:0000313" key="10">
    <source>
        <dbReference type="Proteomes" id="UP000663852"/>
    </source>
</evidence>
<dbReference type="Gene3D" id="2.70.170.10">
    <property type="entry name" value="Neurotransmitter-gated ion-channel ligand-binding domain"/>
    <property type="match status" value="1"/>
</dbReference>
<dbReference type="Gene3D" id="1.20.58.390">
    <property type="entry name" value="Neurotransmitter-gated ion-channel transmembrane domain"/>
    <property type="match status" value="1"/>
</dbReference>
<dbReference type="InterPro" id="IPR036734">
    <property type="entry name" value="Neur_chan_lig-bd_sf"/>
</dbReference>
<accession>A0A814H5X3</accession>
<dbReference type="GO" id="GO:0005230">
    <property type="term" value="F:extracellular ligand-gated monoatomic ion channel activity"/>
    <property type="evidence" value="ECO:0007669"/>
    <property type="project" value="InterPro"/>
</dbReference>
<dbReference type="SUPFAM" id="SSF63712">
    <property type="entry name" value="Nicotinic receptor ligand binding domain-like"/>
    <property type="match status" value="1"/>
</dbReference>
<keyword evidence="2 6" id="KW-0812">Transmembrane</keyword>
<evidence type="ECO:0000256" key="1">
    <source>
        <dbReference type="ARBA" id="ARBA00004141"/>
    </source>
</evidence>
<evidence type="ECO:0000259" key="8">
    <source>
        <dbReference type="Pfam" id="PF02932"/>
    </source>
</evidence>
<dbReference type="SUPFAM" id="SSF90112">
    <property type="entry name" value="Neurotransmitter-gated ion-channel transmembrane pore"/>
    <property type="match status" value="1"/>
</dbReference>